<keyword evidence="2" id="KW-0472">Membrane</keyword>
<dbReference type="InterPro" id="IPR035328">
    <property type="entry name" value="DUF3048_C"/>
</dbReference>
<evidence type="ECO:0000313" key="5">
    <source>
        <dbReference type="EMBL" id="SHE38398.1"/>
    </source>
</evidence>
<sequence length="371" mass="39960">MPGSHSATPRNPKGPNSMSLKLSVLAGLLAVVVVGAFGYRYVTAKKSPRSAIATSPSSTTSVSSNSAPVASTTSATCPLTDLPAPNGTVPQRPALAVKVGNDPAARPQSGLQEADIVYEVQVEGGITRYIAVFQCNNASAIGPVRSLRWTDWHVIEPLGKPIIAFAGGINPDRYAVSQKPYLFDADFFRYINSYYRISTRAAPENLYTSTKNLYALDPSTTPPNRIFTFQKSVPSGGTAVTNVYVPFSYAAQVNWTWSSQKQLWLRSYGSQPDLSSSGAQQNATNVVVQMVQTIPGPYVETGTNVYGVHSITIGTGPVMIFRNGREYTGYWSRPNYAEPTQYYLSSGTKIPLAPGRTWVELVPNTVAVSVS</sequence>
<dbReference type="Pfam" id="PF17479">
    <property type="entry name" value="DUF3048_C"/>
    <property type="match status" value="1"/>
</dbReference>
<name>A0A1M4T1R6_9ACTN</name>
<gene>
    <name evidence="5" type="ORF">SAMN02745225_00454</name>
</gene>
<dbReference type="Pfam" id="PF11258">
    <property type="entry name" value="DUF3048"/>
    <property type="match status" value="1"/>
</dbReference>
<dbReference type="STRING" id="1121881.SAMN02745225_00454"/>
<evidence type="ECO:0000313" key="6">
    <source>
        <dbReference type="Proteomes" id="UP000184295"/>
    </source>
</evidence>
<evidence type="ECO:0000256" key="1">
    <source>
        <dbReference type="SAM" id="MobiDB-lite"/>
    </source>
</evidence>
<feature type="compositionally biased region" description="Low complexity" evidence="1">
    <location>
        <begin position="49"/>
        <end position="76"/>
    </location>
</feature>
<reference evidence="6" key="1">
    <citation type="submission" date="2016-11" db="EMBL/GenBank/DDBJ databases">
        <authorList>
            <person name="Varghese N."/>
            <person name="Submissions S."/>
        </authorList>
    </citation>
    <scope>NUCLEOTIDE SEQUENCE [LARGE SCALE GENOMIC DNA]</scope>
    <source>
        <strain evidence="6">DSM 19514</strain>
    </source>
</reference>
<keyword evidence="2" id="KW-0812">Transmembrane</keyword>
<evidence type="ECO:0000259" key="4">
    <source>
        <dbReference type="Pfam" id="PF17479"/>
    </source>
</evidence>
<dbReference type="AlphaFoldDB" id="A0A1M4T1R6"/>
<dbReference type="InterPro" id="IPR021416">
    <property type="entry name" value="DUF3048_N"/>
</dbReference>
<proteinExistence type="predicted"/>
<dbReference type="OrthoDB" id="9779102at2"/>
<dbReference type="EMBL" id="FQUL01000004">
    <property type="protein sequence ID" value="SHE38398.1"/>
    <property type="molecule type" value="Genomic_DNA"/>
</dbReference>
<protein>
    <recommendedName>
        <fullName evidence="7">DUF3048 domain-containing protein</fullName>
    </recommendedName>
</protein>
<dbReference type="Proteomes" id="UP000184295">
    <property type="component" value="Unassembled WGS sequence"/>
</dbReference>
<dbReference type="RefSeq" id="WP_143146341.1">
    <property type="nucleotide sequence ID" value="NZ_FQUL01000004.1"/>
</dbReference>
<feature type="region of interest" description="Disordered" evidence="1">
    <location>
        <begin position="49"/>
        <end position="82"/>
    </location>
</feature>
<dbReference type="SUPFAM" id="SSF159774">
    <property type="entry name" value="YerB-like"/>
    <property type="match status" value="1"/>
</dbReference>
<feature type="domain" description="DUF3048" evidence="3">
    <location>
        <begin position="79"/>
        <end position="215"/>
    </location>
</feature>
<dbReference type="Gene3D" id="3.50.90.10">
    <property type="entry name" value="YerB-like"/>
    <property type="match status" value="1"/>
</dbReference>
<dbReference type="InterPro" id="IPR023158">
    <property type="entry name" value="YerB-like_sf"/>
</dbReference>
<organism evidence="5 6">
    <name type="scientific">Ferrithrix thermotolerans DSM 19514</name>
    <dbReference type="NCBI Taxonomy" id="1121881"/>
    <lineage>
        <taxon>Bacteria</taxon>
        <taxon>Bacillati</taxon>
        <taxon>Actinomycetota</taxon>
        <taxon>Acidimicrobiia</taxon>
        <taxon>Acidimicrobiales</taxon>
        <taxon>Acidimicrobiaceae</taxon>
        <taxon>Ferrithrix</taxon>
    </lineage>
</organism>
<accession>A0A1M4T1R6</accession>
<evidence type="ECO:0000259" key="3">
    <source>
        <dbReference type="Pfam" id="PF11258"/>
    </source>
</evidence>
<feature type="domain" description="DUF3048" evidence="4">
    <location>
        <begin position="244"/>
        <end position="359"/>
    </location>
</feature>
<keyword evidence="2" id="KW-1133">Transmembrane helix</keyword>
<keyword evidence="6" id="KW-1185">Reference proteome</keyword>
<feature type="transmembrane region" description="Helical" evidence="2">
    <location>
        <begin position="20"/>
        <end position="42"/>
    </location>
</feature>
<evidence type="ECO:0008006" key="7">
    <source>
        <dbReference type="Google" id="ProtNLM"/>
    </source>
</evidence>
<evidence type="ECO:0000256" key="2">
    <source>
        <dbReference type="SAM" id="Phobius"/>
    </source>
</evidence>